<keyword evidence="6" id="KW-0479">Metal-binding</keyword>
<name>A0A931M1I7_FIMGI</name>
<keyword evidence="2" id="KW-0808">Transferase</keyword>
<evidence type="ECO:0000256" key="1">
    <source>
        <dbReference type="ARBA" id="ARBA00004141"/>
    </source>
</evidence>
<dbReference type="GO" id="GO:0046872">
    <property type="term" value="F:metal ion binding"/>
    <property type="evidence" value="ECO:0007669"/>
    <property type="project" value="UniProtKB-KW"/>
</dbReference>
<dbReference type="PANTHER" id="PTHR22926">
    <property type="entry name" value="PHOSPHO-N-ACETYLMURAMOYL-PENTAPEPTIDE-TRANSFERASE"/>
    <property type="match status" value="1"/>
</dbReference>
<dbReference type="GO" id="GO:0005886">
    <property type="term" value="C:plasma membrane"/>
    <property type="evidence" value="ECO:0007669"/>
    <property type="project" value="TreeGrafter"/>
</dbReference>
<dbReference type="InterPro" id="IPR000715">
    <property type="entry name" value="Glycosyl_transferase_4"/>
</dbReference>
<comment type="subcellular location">
    <subcellularLocation>
        <location evidence="1">Membrane</location>
        <topology evidence="1">Multi-pass membrane protein</topology>
    </subcellularLocation>
</comment>
<protein>
    <recommendedName>
        <fullName evidence="10">Phospho-N-acetylmuramoyl-pentapeptide-transferase</fullName>
    </recommendedName>
</protein>
<dbReference type="AlphaFoldDB" id="A0A931M1I7"/>
<keyword evidence="3 7" id="KW-0812">Transmembrane</keyword>
<feature type="transmembrane region" description="Helical" evidence="7">
    <location>
        <begin position="80"/>
        <end position="101"/>
    </location>
</feature>
<evidence type="ECO:0000256" key="2">
    <source>
        <dbReference type="ARBA" id="ARBA00022679"/>
    </source>
</evidence>
<dbReference type="PANTHER" id="PTHR22926:SF5">
    <property type="entry name" value="PHOSPHO-N-ACETYLMURAMOYL-PENTAPEPTIDE-TRANSFERASE HOMOLOG"/>
    <property type="match status" value="1"/>
</dbReference>
<comment type="caution">
    <text evidence="8">The sequence shown here is derived from an EMBL/GenBank/DDBJ whole genome shotgun (WGS) entry which is preliminary data.</text>
</comment>
<dbReference type="GO" id="GO:0044038">
    <property type="term" value="P:cell wall macromolecule biosynthetic process"/>
    <property type="evidence" value="ECO:0007669"/>
    <property type="project" value="TreeGrafter"/>
</dbReference>
<feature type="transmembrane region" description="Helical" evidence="7">
    <location>
        <begin position="14"/>
        <end position="34"/>
    </location>
</feature>
<dbReference type="EMBL" id="JACOSL010000057">
    <property type="protein sequence ID" value="MBI1757256.1"/>
    <property type="molecule type" value="Genomic_DNA"/>
</dbReference>
<evidence type="ECO:0000256" key="4">
    <source>
        <dbReference type="ARBA" id="ARBA00022989"/>
    </source>
</evidence>
<dbReference type="GO" id="GO:0071555">
    <property type="term" value="P:cell wall organization"/>
    <property type="evidence" value="ECO:0007669"/>
    <property type="project" value="TreeGrafter"/>
</dbReference>
<feature type="transmembrane region" description="Helical" evidence="7">
    <location>
        <begin position="191"/>
        <end position="210"/>
    </location>
</feature>
<keyword evidence="6" id="KW-0460">Magnesium</keyword>
<evidence type="ECO:0000256" key="7">
    <source>
        <dbReference type="SAM" id="Phobius"/>
    </source>
</evidence>
<sequence>MTAPVYDLTVMAQLFWVAFVAAGLAAWPIYRWLLRIGSRQIISDYVPEHQAKQGTPTMGGMILLVGFLAAGAYAVAARLFAGPLLGVALVLFGGFALIGFLDDFMVPRLLRGKRGLGWKQKFVLQIAVSLGAAMAMRHGALTVGAVFAAIVILFYSNAFNFSDGMDGLAGGLLLLLAAGLAGLGLIEGRHVLAGALCAGLAGASLPFLFLNAPPARVFMGDVGSLPVGAVLGLVVAEFLRPGIRAAAAPGPILFGLQTPQPVAGLLQTGLPILLLSVLMIFELVPVPIQIASVKLTGKRVFPMTPIHHAFQKAGWPESRVVWLFLLVQLMLTALALSMALGQPGSGT</sequence>
<evidence type="ECO:0000313" key="8">
    <source>
        <dbReference type="EMBL" id="MBI1757256.1"/>
    </source>
</evidence>
<feature type="transmembrane region" description="Helical" evidence="7">
    <location>
        <begin position="167"/>
        <end position="186"/>
    </location>
</feature>
<gene>
    <name evidence="8" type="ORF">HYR64_09140</name>
</gene>
<feature type="binding site" evidence="6">
    <location>
        <position position="221"/>
    </location>
    <ligand>
        <name>Mg(2+)</name>
        <dbReference type="ChEBI" id="CHEBI:18420"/>
    </ligand>
</feature>
<dbReference type="PROSITE" id="PS01348">
    <property type="entry name" value="MRAY_2"/>
    <property type="match status" value="1"/>
</dbReference>
<accession>A0A931M1I7</accession>
<feature type="transmembrane region" description="Helical" evidence="7">
    <location>
        <begin position="122"/>
        <end position="155"/>
    </location>
</feature>
<keyword evidence="4 7" id="KW-1133">Transmembrane helix</keyword>
<feature type="transmembrane region" description="Helical" evidence="7">
    <location>
        <begin position="320"/>
        <end position="341"/>
    </location>
</feature>
<dbReference type="Pfam" id="PF00953">
    <property type="entry name" value="Glycos_transf_4"/>
    <property type="match status" value="1"/>
</dbReference>
<feature type="transmembrane region" description="Helical" evidence="7">
    <location>
        <begin position="222"/>
        <end position="240"/>
    </location>
</feature>
<evidence type="ECO:0008006" key="10">
    <source>
        <dbReference type="Google" id="ProtNLM"/>
    </source>
</evidence>
<organism evidence="8 9">
    <name type="scientific">Fimbriimonas ginsengisoli</name>
    <dbReference type="NCBI Taxonomy" id="1005039"/>
    <lineage>
        <taxon>Bacteria</taxon>
        <taxon>Bacillati</taxon>
        <taxon>Armatimonadota</taxon>
        <taxon>Fimbriimonadia</taxon>
        <taxon>Fimbriimonadales</taxon>
        <taxon>Fimbriimonadaceae</taxon>
        <taxon>Fimbriimonas</taxon>
    </lineage>
</organism>
<dbReference type="GO" id="GO:0016780">
    <property type="term" value="F:phosphotransferase activity, for other substituted phosphate groups"/>
    <property type="evidence" value="ECO:0007669"/>
    <property type="project" value="InterPro"/>
</dbReference>
<evidence type="ECO:0000256" key="3">
    <source>
        <dbReference type="ARBA" id="ARBA00022692"/>
    </source>
</evidence>
<comment type="cofactor">
    <cofactor evidence="6">
        <name>Mg(2+)</name>
        <dbReference type="ChEBI" id="CHEBI:18420"/>
    </cofactor>
</comment>
<proteinExistence type="predicted"/>
<feature type="binding site" evidence="6">
    <location>
        <position position="160"/>
    </location>
    <ligand>
        <name>Mg(2+)</name>
        <dbReference type="ChEBI" id="CHEBI:18420"/>
    </ligand>
</feature>
<evidence type="ECO:0000256" key="5">
    <source>
        <dbReference type="ARBA" id="ARBA00023136"/>
    </source>
</evidence>
<evidence type="ECO:0000313" key="9">
    <source>
        <dbReference type="Proteomes" id="UP000727962"/>
    </source>
</evidence>
<feature type="transmembrane region" description="Helical" evidence="7">
    <location>
        <begin position="55"/>
        <end position="74"/>
    </location>
</feature>
<dbReference type="Proteomes" id="UP000727962">
    <property type="component" value="Unassembled WGS sequence"/>
</dbReference>
<reference evidence="8" key="1">
    <citation type="submission" date="2020-07" db="EMBL/GenBank/DDBJ databases">
        <title>Huge and variable diversity of episymbiotic CPR bacteria and DPANN archaea in groundwater ecosystems.</title>
        <authorList>
            <person name="He C.Y."/>
            <person name="Keren R."/>
            <person name="Whittaker M."/>
            <person name="Farag I.F."/>
            <person name="Doudna J."/>
            <person name="Cate J.H.D."/>
            <person name="Banfield J.F."/>
        </authorList>
    </citation>
    <scope>NUCLEOTIDE SEQUENCE</scope>
    <source>
        <strain evidence="8">NC_groundwater_17_Pr7_B-0.1um_64_12</strain>
    </source>
</reference>
<dbReference type="InterPro" id="IPR018480">
    <property type="entry name" value="PNAcMuramoyl-5peptid_Trfase_CS"/>
</dbReference>
<keyword evidence="5 7" id="KW-0472">Membrane</keyword>
<evidence type="ECO:0000256" key="6">
    <source>
        <dbReference type="PIRSR" id="PIRSR600715-1"/>
    </source>
</evidence>